<evidence type="ECO:0000256" key="1">
    <source>
        <dbReference type="SAM" id="MobiDB-lite"/>
    </source>
</evidence>
<feature type="compositionally biased region" description="Polar residues" evidence="1">
    <location>
        <begin position="296"/>
        <end position="307"/>
    </location>
</feature>
<accession>A0A154P9B8</accession>
<dbReference type="OrthoDB" id="7608670at2759"/>
<proteinExistence type="predicted"/>
<protein>
    <submittedName>
        <fullName evidence="3">Uncharacterized protein</fullName>
    </submittedName>
</protein>
<dbReference type="Proteomes" id="UP000076502">
    <property type="component" value="Unassembled WGS sequence"/>
</dbReference>
<gene>
    <name evidence="3" type="ORF">WN55_09321</name>
</gene>
<feature type="region of interest" description="Disordered" evidence="1">
    <location>
        <begin position="135"/>
        <end position="167"/>
    </location>
</feature>
<feature type="compositionally biased region" description="Polar residues" evidence="1">
    <location>
        <begin position="248"/>
        <end position="270"/>
    </location>
</feature>
<keyword evidence="4" id="KW-1185">Reference proteome</keyword>
<feature type="signal peptide" evidence="2">
    <location>
        <begin position="1"/>
        <end position="19"/>
    </location>
</feature>
<evidence type="ECO:0000313" key="4">
    <source>
        <dbReference type="Proteomes" id="UP000076502"/>
    </source>
</evidence>
<keyword evidence="2" id="KW-0732">Signal</keyword>
<name>A0A154P9B8_DUFNO</name>
<organism evidence="3 4">
    <name type="scientific">Dufourea novaeangliae</name>
    <name type="common">Sweat bee</name>
    <dbReference type="NCBI Taxonomy" id="178035"/>
    <lineage>
        <taxon>Eukaryota</taxon>
        <taxon>Metazoa</taxon>
        <taxon>Ecdysozoa</taxon>
        <taxon>Arthropoda</taxon>
        <taxon>Hexapoda</taxon>
        <taxon>Insecta</taxon>
        <taxon>Pterygota</taxon>
        <taxon>Neoptera</taxon>
        <taxon>Endopterygota</taxon>
        <taxon>Hymenoptera</taxon>
        <taxon>Apocrita</taxon>
        <taxon>Aculeata</taxon>
        <taxon>Apoidea</taxon>
        <taxon>Anthophila</taxon>
        <taxon>Halictidae</taxon>
        <taxon>Rophitinae</taxon>
        <taxon>Dufourea</taxon>
    </lineage>
</organism>
<evidence type="ECO:0000313" key="3">
    <source>
        <dbReference type="EMBL" id="KZC08417.1"/>
    </source>
</evidence>
<reference evidence="3 4" key="1">
    <citation type="submission" date="2015-07" db="EMBL/GenBank/DDBJ databases">
        <title>The genome of Dufourea novaeangliae.</title>
        <authorList>
            <person name="Pan H."/>
            <person name="Kapheim K."/>
        </authorList>
    </citation>
    <scope>NUCLEOTIDE SEQUENCE [LARGE SCALE GENOMIC DNA]</scope>
    <source>
        <strain evidence="3">0120121106</strain>
        <tissue evidence="3">Whole body</tissue>
    </source>
</reference>
<dbReference type="AlphaFoldDB" id="A0A154P9B8"/>
<dbReference type="EMBL" id="KQ434846">
    <property type="protein sequence ID" value="KZC08417.1"/>
    <property type="molecule type" value="Genomic_DNA"/>
</dbReference>
<feature type="compositionally biased region" description="Polar residues" evidence="1">
    <location>
        <begin position="315"/>
        <end position="329"/>
    </location>
</feature>
<feature type="region of interest" description="Disordered" evidence="1">
    <location>
        <begin position="248"/>
        <end position="272"/>
    </location>
</feature>
<evidence type="ECO:0000256" key="2">
    <source>
        <dbReference type="SAM" id="SignalP"/>
    </source>
</evidence>
<sequence length="482" mass="53735">MALWTSFSVAILLIGNAVADIMLQPGYGHPQPAFNSQPLVQPLSTLHHGADNVAFQQQREAFDPGYHFELHPVYGHLQQHLQPADGSAFIPSHDLSPYMSRTAYRRLTGGKMGGLGLVGPPAILPHQYLPLAVHNRHRRSSDDESSVGVQREKRDKSNVAAKSTLNQDVPSVVDLQSQNGEATKNLDEKRVEVRQSKNDQANAATLLGINPSRMYPVQNHYRYGEPDFNSYQPIISSRLPMVAQLNTRAAMQEQTTSQHQAGSSMQNSAPRMNPEDYQHAILRQAYQEQQQQQQQNGMLQATVQDQRNAPDPRPVSTTPNSSTEPMTTSEDSKSETLVAASNVEPIDDKNLMSSRCHHHHHHATTYLHHHGMFRAPNTPVSTENYAGSCMSPNNYMVYNDNYQTSSNVPLTQLGGYQSAQVYQLSAIPQSYPTIGGYVFLPEAYNYINSVPNHDWKYPAVPQTTTYCLQQANTVPTVAYQFM</sequence>
<feature type="region of interest" description="Disordered" evidence="1">
    <location>
        <begin position="287"/>
        <end position="336"/>
    </location>
</feature>
<feature type="chain" id="PRO_5007599405" evidence="2">
    <location>
        <begin position="20"/>
        <end position="482"/>
    </location>
</feature>